<comment type="similarity">
    <text evidence="1">Belongs to the plant acyltransferase family.</text>
</comment>
<dbReference type="Proteomes" id="UP001168098">
    <property type="component" value="Unassembled WGS sequence"/>
</dbReference>
<dbReference type="PANTHER" id="PTHR31623:SF83">
    <property type="entry name" value="ACETYL-COA-BENZYLALCOHOL ACETYLTRANSFERASE-LIKE"/>
    <property type="match status" value="1"/>
</dbReference>
<reference evidence="4 5" key="1">
    <citation type="journal article" date="2023" name="BMC Biotechnol.">
        <title>Vitis rotundifolia cv Carlos genome sequencing.</title>
        <authorList>
            <person name="Huff M."/>
            <person name="Hulse-Kemp A."/>
            <person name="Scheffler B."/>
            <person name="Youngblood R."/>
            <person name="Simpson S."/>
            <person name="Babiker E."/>
            <person name="Staton M."/>
        </authorList>
    </citation>
    <scope>NUCLEOTIDE SEQUENCE [LARGE SCALE GENOMIC DNA]</scope>
    <source>
        <tissue evidence="4">Leaf</tissue>
    </source>
</reference>
<sequence length="430" mass="48152">MEVQMLSTKLIKPSSPTPSHLRTLKLSPLDQLFTSIAKPCTIFYYPAENSRSSSRSEDVERRNRLETSLSETLTRFYPLAGRYIKDSHSVDCNDEGVEYLEAKVEGQLSQLLSRRDEMIYQLVHLAGGESTSPVASIQITSFDCGGLVIGIRIHHMVVDGFTAANFFSSWATASREGIGKLIFPTFGLTSFFPENDLPMLKPMPLRKISETNKVVTRRFVFDGAKISSLKARAHDPSFQREPSRVEVVTVLIWRALMGVSKAKHGRLRTSLASVVINLRPKIVPPLPPLCCGNLIARVKARFMADDSNGELPDLKHLVGLLRDVTISNASVPREHMYSTAIKSRNEVHEAMEDEEVDVFMFTSWSRLPFYEADFGWGKPVWVSKIHLPEEHIFLLDGEGGDGIDAWVTLKEQDVLQLQQDGDILAFTSSV</sequence>
<gene>
    <name evidence="4" type="ORF">PVL29_002744</name>
</gene>
<evidence type="ECO:0000256" key="2">
    <source>
        <dbReference type="ARBA" id="ARBA00022679"/>
    </source>
</evidence>
<dbReference type="Gene3D" id="3.30.559.10">
    <property type="entry name" value="Chloramphenicol acetyltransferase-like domain"/>
    <property type="match status" value="2"/>
</dbReference>
<proteinExistence type="inferred from homology"/>
<protein>
    <submittedName>
        <fullName evidence="4">Uncharacterized protein</fullName>
    </submittedName>
</protein>
<dbReference type="InterPro" id="IPR023213">
    <property type="entry name" value="CAT-like_dom_sf"/>
</dbReference>
<dbReference type="PANTHER" id="PTHR31623">
    <property type="entry name" value="F21J9.9"/>
    <property type="match status" value="1"/>
</dbReference>
<evidence type="ECO:0000313" key="5">
    <source>
        <dbReference type="Proteomes" id="UP001168098"/>
    </source>
</evidence>
<evidence type="ECO:0000313" key="4">
    <source>
        <dbReference type="EMBL" id="KAJ9704323.1"/>
    </source>
</evidence>
<name>A0AA39ADA7_VITRO</name>
<dbReference type="EMBL" id="JARBHA010000003">
    <property type="protein sequence ID" value="KAJ9704323.1"/>
    <property type="molecule type" value="Genomic_DNA"/>
</dbReference>
<keyword evidence="5" id="KW-1185">Reference proteome</keyword>
<dbReference type="AlphaFoldDB" id="A0AA39ADA7"/>
<comment type="caution">
    <text evidence="4">The sequence shown here is derived from an EMBL/GenBank/DDBJ whole genome shotgun (WGS) entry which is preliminary data.</text>
</comment>
<dbReference type="GO" id="GO:0016746">
    <property type="term" value="F:acyltransferase activity"/>
    <property type="evidence" value="ECO:0007669"/>
    <property type="project" value="UniProtKB-KW"/>
</dbReference>
<dbReference type="Pfam" id="PF02458">
    <property type="entry name" value="Transferase"/>
    <property type="match status" value="1"/>
</dbReference>
<keyword evidence="2" id="KW-0808">Transferase</keyword>
<organism evidence="4 5">
    <name type="scientific">Vitis rotundifolia</name>
    <name type="common">Muscadine grape</name>
    <dbReference type="NCBI Taxonomy" id="103349"/>
    <lineage>
        <taxon>Eukaryota</taxon>
        <taxon>Viridiplantae</taxon>
        <taxon>Streptophyta</taxon>
        <taxon>Embryophyta</taxon>
        <taxon>Tracheophyta</taxon>
        <taxon>Spermatophyta</taxon>
        <taxon>Magnoliopsida</taxon>
        <taxon>eudicotyledons</taxon>
        <taxon>Gunneridae</taxon>
        <taxon>Pentapetalae</taxon>
        <taxon>rosids</taxon>
        <taxon>Vitales</taxon>
        <taxon>Vitaceae</taxon>
        <taxon>Viteae</taxon>
        <taxon>Vitis</taxon>
    </lineage>
</organism>
<evidence type="ECO:0000256" key="3">
    <source>
        <dbReference type="ARBA" id="ARBA00023315"/>
    </source>
</evidence>
<evidence type="ECO:0000256" key="1">
    <source>
        <dbReference type="ARBA" id="ARBA00009861"/>
    </source>
</evidence>
<keyword evidence="3" id="KW-0012">Acyltransferase</keyword>
<accession>A0AA39ADA7</accession>